<protein>
    <recommendedName>
        <fullName evidence="4">Cobalt transporter</fullName>
    </recommendedName>
</protein>
<evidence type="ECO:0000313" key="2">
    <source>
        <dbReference type="EMBL" id="GGA96397.1"/>
    </source>
</evidence>
<evidence type="ECO:0000256" key="1">
    <source>
        <dbReference type="SAM" id="SignalP"/>
    </source>
</evidence>
<dbReference type="EMBL" id="BMIG01000005">
    <property type="protein sequence ID" value="GGA96397.1"/>
    <property type="molecule type" value="Genomic_DNA"/>
</dbReference>
<accession>A0A916SHG0</accession>
<keyword evidence="3" id="KW-1185">Reference proteome</keyword>
<organism evidence="2 3">
    <name type="scientific">Polaromonas eurypsychrophila</name>
    <dbReference type="NCBI Taxonomy" id="1614635"/>
    <lineage>
        <taxon>Bacteria</taxon>
        <taxon>Pseudomonadati</taxon>
        <taxon>Pseudomonadota</taxon>
        <taxon>Betaproteobacteria</taxon>
        <taxon>Burkholderiales</taxon>
        <taxon>Comamonadaceae</taxon>
        <taxon>Polaromonas</taxon>
    </lineage>
</organism>
<gene>
    <name evidence="2" type="ORF">GCM10011496_16820</name>
</gene>
<dbReference type="AlphaFoldDB" id="A0A916SHG0"/>
<feature type="chain" id="PRO_5036802867" description="Cobalt transporter" evidence="1">
    <location>
        <begin position="23"/>
        <end position="125"/>
    </location>
</feature>
<dbReference type="RefSeq" id="WP_188707922.1">
    <property type="nucleotide sequence ID" value="NZ_BMIG01000005.1"/>
</dbReference>
<reference evidence="2" key="2">
    <citation type="submission" date="2020-09" db="EMBL/GenBank/DDBJ databases">
        <authorList>
            <person name="Sun Q."/>
            <person name="Zhou Y."/>
        </authorList>
    </citation>
    <scope>NUCLEOTIDE SEQUENCE</scope>
    <source>
        <strain evidence="2">CGMCC 1.15322</strain>
    </source>
</reference>
<name>A0A916SHG0_9BURK</name>
<sequence>MNRFICHLLIVWLTLLAGGAHAHAAADAAQELDHIAAHAIEAQLAGTQDAEKSAITHDHGHSETCGLSHCGHGHSTGMLATANLCFSDAGVGAAFPTPQAWACREQPNSIERPKWAFTTLAVVNL</sequence>
<evidence type="ECO:0000313" key="3">
    <source>
        <dbReference type="Proteomes" id="UP000620596"/>
    </source>
</evidence>
<reference evidence="2" key="1">
    <citation type="journal article" date="2014" name="Int. J. Syst. Evol. Microbiol.">
        <title>Complete genome sequence of Corynebacterium casei LMG S-19264T (=DSM 44701T), isolated from a smear-ripened cheese.</title>
        <authorList>
            <consortium name="US DOE Joint Genome Institute (JGI-PGF)"/>
            <person name="Walter F."/>
            <person name="Albersmeier A."/>
            <person name="Kalinowski J."/>
            <person name="Ruckert C."/>
        </authorList>
    </citation>
    <scope>NUCLEOTIDE SEQUENCE</scope>
    <source>
        <strain evidence="2">CGMCC 1.15322</strain>
    </source>
</reference>
<feature type="signal peptide" evidence="1">
    <location>
        <begin position="1"/>
        <end position="22"/>
    </location>
</feature>
<comment type="caution">
    <text evidence="2">The sequence shown here is derived from an EMBL/GenBank/DDBJ whole genome shotgun (WGS) entry which is preliminary data.</text>
</comment>
<dbReference type="Proteomes" id="UP000620596">
    <property type="component" value="Unassembled WGS sequence"/>
</dbReference>
<proteinExistence type="predicted"/>
<keyword evidence="1" id="KW-0732">Signal</keyword>
<evidence type="ECO:0008006" key="4">
    <source>
        <dbReference type="Google" id="ProtNLM"/>
    </source>
</evidence>